<keyword evidence="2" id="KW-0479">Metal-binding</keyword>
<dbReference type="GO" id="GO:0005768">
    <property type="term" value="C:endosome"/>
    <property type="evidence" value="ECO:0007669"/>
    <property type="project" value="TreeGrafter"/>
</dbReference>
<dbReference type="GO" id="GO:0048284">
    <property type="term" value="P:organelle fusion"/>
    <property type="evidence" value="ECO:0007669"/>
    <property type="project" value="TreeGrafter"/>
</dbReference>
<feature type="domain" description="RING-type" evidence="11">
    <location>
        <begin position="1200"/>
        <end position="1235"/>
    </location>
</feature>
<evidence type="ECO:0000256" key="4">
    <source>
        <dbReference type="ARBA" id="ARBA00022833"/>
    </source>
</evidence>
<feature type="region of interest" description="Disordered" evidence="9">
    <location>
        <begin position="919"/>
        <end position="981"/>
    </location>
</feature>
<dbReference type="Pfam" id="PF12451">
    <property type="entry name" value="VPS11_C"/>
    <property type="match status" value="1"/>
</dbReference>
<evidence type="ECO:0000256" key="5">
    <source>
        <dbReference type="ARBA" id="ARBA00023136"/>
    </source>
</evidence>
<dbReference type="Proteomes" id="UP000030673">
    <property type="component" value="Unassembled WGS sequence"/>
</dbReference>
<dbReference type="GO" id="GO:0008270">
    <property type="term" value="F:zinc ion binding"/>
    <property type="evidence" value="ECO:0007669"/>
    <property type="project" value="UniProtKB-KW"/>
</dbReference>
<evidence type="ECO:0000256" key="1">
    <source>
        <dbReference type="ARBA" id="ARBA00004370"/>
    </source>
</evidence>
<dbReference type="PANTHER" id="PTHR23323">
    <property type="entry name" value="VACUOLAR PROTEIN SORTING-ASSOCIATED PROTEIN"/>
    <property type="match status" value="1"/>
</dbReference>
<dbReference type="CDD" id="cd16688">
    <property type="entry name" value="RING-H2_Vps11"/>
    <property type="match status" value="1"/>
</dbReference>
<feature type="compositionally biased region" description="Low complexity" evidence="9">
    <location>
        <begin position="245"/>
        <end position="271"/>
    </location>
</feature>
<keyword evidence="5" id="KW-0472">Membrane</keyword>
<gene>
    <name evidence="12" type="ORF">PFNF54_00845</name>
</gene>
<keyword evidence="13" id="KW-1185">Reference proteome</keyword>
<dbReference type="InterPro" id="IPR024763">
    <property type="entry name" value="VPS11_C"/>
</dbReference>
<dbReference type="EMBL" id="KE123750">
    <property type="protein sequence ID" value="EWC90346.1"/>
    <property type="molecule type" value="Genomic_DNA"/>
</dbReference>
<dbReference type="GO" id="GO:0006904">
    <property type="term" value="P:vesicle docking involved in exocytosis"/>
    <property type="evidence" value="ECO:0007669"/>
    <property type="project" value="TreeGrafter"/>
</dbReference>
<feature type="repeat" description="CHCR" evidence="7">
    <location>
        <begin position="619"/>
        <end position="763"/>
    </location>
</feature>
<evidence type="ECO:0000256" key="7">
    <source>
        <dbReference type="PROSITE-ProRule" id="PRU01006"/>
    </source>
</evidence>
<feature type="chain" id="PRO_5004897339" description="RING-type domain-containing protein" evidence="10">
    <location>
        <begin position="23"/>
        <end position="1283"/>
    </location>
</feature>
<evidence type="ECO:0000256" key="3">
    <source>
        <dbReference type="ARBA" id="ARBA00022771"/>
    </source>
</evidence>
<dbReference type="InterPro" id="IPR013083">
    <property type="entry name" value="Znf_RING/FYVE/PHD"/>
</dbReference>
<feature type="signal peptide" evidence="10">
    <location>
        <begin position="1"/>
        <end position="22"/>
    </location>
</feature>
<keyword evidence="8" id="KW-0175">Coiled coil</keyword>
<reference evidence="12 13" key="1">
    <citation type="submission" date="2013-02" db="EMBL/GenBank/DDBJ databases">
        <title>The Genome Sequence of Plasmodium falciparum NF54.</title>
        <authorList>
            <consortium name="The Broad Institute Genome Sequencing Platform"/>
            <consortium name="The Broad Institute Genome Sequencing Center for Infectious Disease"/>
            <person name="Neafsey D."/>
            <person name="Cheeseman I."/>
            <person name="Volkman S."/>
            <person name="Adams J."/>
            <person name="Walker B."/>
            <person name="Young S.K."/>
            <person name="Zeng Q."/>
            <person name="Gargeya S."/>
            <person name="Fitzgerald M."/>
            <person name="Haas B."/>
            <person name="Abouelleil A."/>
            <person name="Alvarado L."/>
            <person name="Arachchi H.M."/>
            <person name="Berlin A.M."/>
            <person name="Chapman S.B."/>
            <person name="Dewar J."/>
            <person name="Goldberg J."/>
            <person name="Griggs A."/>
            <person name="Gujja S."/>
            <person name="Hansen M."/>
            <person name="Howarth C."/>
            <person name="Imamovic A."/>
            <person name="Larimer J."/>
            <person name="McCowan C."/>
            <person name="Murphy C."/>
            <person name="Neiman D."/>
            <person name="Pearson M."/>
            <person name="Priest M."/>
            <person name="Roberts A."/>
            <person name="Saif S."/>
            <person name="Shea T."/>
            <person name="Sisk P."/>
            <person name="Sykes S."/>
            <person name="Wortman J."/>
            <person name="Nusbaum C."/>
            <person name="Birren B."/>
        </authorList>
    </citation>
    <scope>NUCLEOTIDE SEQUENCE [LARGE SCALE GENOMIC DNA]</scope>
    <source>
        <strain evidence="12 13">NF54</strain>
    </source>
</reference>
<dbReference type="InterPro" id="IPR000547">
    <property type="entry name" value="Clathrin_H-chain/VPS_repeat"/>
</dbReference>
<dbReference type="SUPFAM" id="SSF57850">
    <property type="entry name" value="RING/U-box"/>
    <property type="match status" value="1"/>
</dbReference>
<evidence type="ECO:0000256" key="9">
    <source>
        <dbReference type="SAM" id="MobiDB-lite"/>
    </source>
</evidence>
<dbReference type="GO" id="GO:0030674">
    <property type="term" value="F:protein-macromolecule adaptor activity"/>
    <property type="evidence" value="ECO:0007669"/>
    <property type="project" value="TreeGrafter"/>
</dbReference>
<comment type="subcellular location">
    <subcellularLocation>
        <location evidence="1">Membrane</location>
    </subcellularLocation>
</comment>
<dbReference type="OMA" id="FNDEHTM"/>
<dbReference type="InterPro" id="IPR001841">
    <property type="entry name" value="Znf_RING"/>
</dbReference>
<dbReference type="GO" id="GO:0007033">
    <property type="term" value="P:vacuole organization"/>
    <property type="evidence" value="ECO:0007669"/>
    <property type="project" value="TreeGrafter"/>
</dbReference>
<evidence type="ECO:0000313" key="12">
    <source>
        <dbReference type="EMBL" id="EWC90346.1"/>
    </source>
</evidence>
<evidence type="ECO:0000259" key="11">
    <source>
        <dbReference type="PROSITE" id="PS50089"/>
    </source>
</evidence>
<evidence type="ECO:0000256" key="2">
    <source>
        <dbReference type="ARBA" id="ARBA00022723"/>
    </source>
</evidence>
<dbReference type="GO" id="GO:0030897">
    <property type="term" value="C:HOPS complex"/>
    <property type="evidence" value="ECO:0007669"/>
    <property type="project" value="TreeGrafter"/>
</dbReference>
<feature type="region of interest" description="Disordered" evidence="9">
    <location>
        <begin position="853"/>
        <end position="873"/>
    </location>
</feature>
<dbReference type="PROSITE" id="PS50236">
    <property type="entry name" value="CHCR"/>
    <property type="match status" value="1"/>
</dbReference>
<keyword evidence="10" id="KW-0732">Signal</keyword>
<dbReference type="Gene3D" id="3.30.40.10">
    <property type="entry name" value="Zinc/RING finger domain, C3HC4 (zinc finger)"/>
    <property type="match status" value="1"/>
</dbReference>
<keyword evidence="4" id="KW-0862">Zinc</keyword>
<name>W7K0D6_PLAFO</name>
<dbReference type="GO" id="GO:0006886">
    <property type="term" value="P:intracellular protein transport"/>
    <property type="evidence" value="ECO:0007669"/>
    <property type="project" value="UniProtKB-UniRule"/>
</dbReference>
<feature type="coiled-coil region" evidence="8">
    <location>
        <begin position="1161"/>
        <end position="1189"/>
    </location>
</feature>
<evidence type="ECO:0000313" key="13">
    <source>
        <dbReference type="Proteomes" id="UP000030673"/>
    </source>
</evidence>
<proteinExistence type="predicted"/>
<evidence type="ECO:0000256" key="6">
    <source>
        <dbReference type="PROSITE-ProRule" id="PRU00175"/>
    </source>
</evidence>
<evidence type="ECO:0000256" key="10">
    <source>
        <dbReference type="SAM" id="SignalP"/>
    </source>
</evidence>
<evidence type="ECO:0000256" key="8">
    <source>
        <dbReference type="SAM" id="Coils"/>
    </source>
</evidence>
<keyword evidence="3 6" id="KW-0863">Zinc-finger</keyword>
<dbReference type="PROSITE" id="PS50089">
    <property type="entry name" value="ZF_RING_2"/>
    <property type="match status" value="1"/>
</dbReference>
<feature type="compositionally biased region" description="Low complexity" evidence="9">
    <location>
        <begin position="920"/>
        <end position="967"/>
    </location>
</feature>
<dbReference type="PANTHER" id="PTHR23323:SF24">
    <property type="entry name" value="VACUOLAR PROTEIN SORTING-ASSOCIATED PROTEIN 11 HOMOLOG"/>
    <property type="match status" value="1"/>
</dbReference>
<feature type="compositionally biased region" description="Polar residues" evidence="9">
    <location>
        <begin position="968"/>
        <end position="978"/>
    </location>
</feature>
<feature type="region of interest" description="Disordered" evidence="9">
    <location>
        <begin position="227"/>
        <end position="271"/>
    </location>
</feature>
<dbReference type="GO" id="GO:0007032">
    <property type="term" value="P:endosome organization"/>
    <property type="evidence" value="ECO:0007669"/>
    <property type="project" value="TreeGrafter"/>
</dbReference>
<sequence length="1283" mass="152734">MSLSKFIFSISVILNIFQILLLNKGGLKRNDIKNFINSYEGIYFSSSNKFINVFLDKILIIDPSSLNVITINTDLYVVDFLFNEKNKNLIVLGKGKNSLICSVYNIRECNFTLLKKIQLSKNINNIKKTLIAKCNEYIITLENKKITFYFLNKDYSINQSELIEDGKELIENIYLSKNHILLVIKNSYVYIYQLDIKNSHISYTLIDSFNLNLSYLRESINNKKKHINKINDVSNNDPKKDNNEKNTSSNNITHNNYNDISNNNNNNNNINGVKDHINNNTLENNDEPILSIYNEDLNVLYICQNMYNVLFVLNLNNLSFEFILLENKIINLFSCKFYLILLKEVNKKFFLHIYIIYEDMKLLVSTLLLNEPISNVIFFNNLFCLLIEEEISKPEIKVDKFYFYEQLKLKLHSKLDGDALKILKRDHVTNNINICKQEEKKYKLKNEQKDVEIYNKNNTVDSTNNTIYNSEVNHYKYITNDFFLNEDVNTDIKKELYNLNHTKDNINHDTLKKQTNQNDITMSLSKDEKNNDTNKFFNENMFTLNKFFKNCRNQIKIILKERNINEIINMFKKKKLYQWLIKYANLNKNYQIININFIHKIYADFLFEKEQYENAIYEYIQTINYLETSYVIHKYLNLDLYEYLTIYLEKLHVYHHFNDEHTMMLLSCYKKQCKKKKMISFIKKNKDKINLNKTYKFLLNAGYYNIVLNLSKKYKDHFTYVSILIEKYENYEKSLKYIFKLDVENICILLFKYGYKFIKYYPQLTIYLLKKIIKKYNINLTIFIPLFLDNIDFLFMFIVKFLDKNVNINKINHIQEKQKHHYSNMYHDSDELNSVTKQKNKINSFLLYEKDNNQNHNGIPSDSHNLSDDNNSQESTTAVNLINKTNLQLDIFNGEYDYILFVTVIQILLQKYKKSMQEENQTNNQSSKQTNNQSSKQTNKQSINQSNNQSINQTNNQSIKQTNIQTNKQKGNSTTNKIINKDETNEQNNILTFNIDKLIQNNKDKNINFLSVLLLSIYNYNKGLIYTSTQMNKYDISLLFSIHKFINNTKGKINKINMDEHKPNEQTMQINSSYKILNRNFQKVIYNICINHLKLNGSLSYNYIFYYLSMLNDEKYLIKFIKKIRQDMNLSIFNLIQILKKYNKSYSCIQNMVVAYMNDMNKNINDKCIEIEKDKKELEKIKKKQLKKKYNFYLIDNAYCSICKEILSVPMIHFLCKHSYHSYCLKDNNVCILCHNKDKEKKLLKEKAINSIQNFDEFFKYLQGSTDKFSYISNYLSYGITPK</sequence>
<feature type="compositionally biased region" description="Low complexity" evidence="9">
    <location>
        <begin position="861"/>
        <end position="872"/>
    </location>
</feature>
<accession>W7K0D6</accession>
<protein>
    <recommendedName>
        <fullName evidence="11">RING-type domain-containing protein</fullName>
    </recommendedName>
</protein>
<organism evidence="12 13">
    <name type="scientific">Plasmodium falciparum (isolate NF54)</name>
    <dbReference type="NCBI Taxonomy" id="5843"/>
    <lineage>
        <taxon>Eukaryota</taxon>
        <taxon>Sar</taxon>
        <taxon>Alveolata</taxon>
        <taxon>Apicomplexa</taxon>
        <taxon>Aconoidasida</taxon>
        <taxon>Haemosporida</taxon>
        <taxon>Plasmodiidae</taxon>
        <taxon>Plasmodium</taxon>
        <taxon>Plasmodium (Laverania)</taxon>
    </lineage>
</organism>